<dbReference type="Proteomes" id="UP000199415">
    <property type="component" value="Unassembled WGS sequence"/>
</dbReference>
<feature type="domain" description="Capsule synthesis protein CapA" evidence="2">
    <location>
        <begin position="10"/>
        <end position="291"/>
    </location>
</feature>
<keyword evidence="4" id="KW-1185">Reference proteome</keyword>
<evidence type="ECO:0000256" key="1">
    <source>
        <dbReference type="ARBA" id="ARBA00005662"/>
    </source>
</evidence>
<gene>
    <name evidence="3" type="ORF">SAMN05216241_103183</name>
</gene>
<dbReference type="SUPFAM" id="SSF56300">
    <property type="entry name" value="Metallo-dependent phosphatases"/>
    <property type="match status" value="1"/>
</dbReference>
<sequence>MPETAPATITLALCGDVMTGRGIDQILPYPAPPHRHEPVVTDARAYVDLAEAANGPVPKPVDWRYVWGEALADLERVQPAVRIANLETAVTRSEDAAPKGITYRMNPANAPVLTAFGLDVATLANNHVLDWGERGLTDTLDTLDAAGIARCGSGRDSAAAAVPAVVPRADGGRVLVFACAHGSSGVPAHWAARPDRPGVNRLPDLSDTSADALCRHIAAWRRPGDVVVVTVHWGGNWGFDVPADQRTFARALIARGGVSVVHGHSSHHAKAVERHRDGLILYGSGDFLTDYEGIATPGSYRDDLVLLVLPEIAVADGSVRACTLVPFQLRRMQLARPSAADRRWLADTLARESTPFDTAVTLTATGSMTVTAC</sequence>
<reference evidence="3 4" key="1">
    <citation type="submission" date="2016-10" db="EMBL/GenBank/DDBJ databases">
        <authorList>
            <person name="de Groot N.N."/>
        </authorList>
    </citation>
    <scope>NUCLEOTIDE SEQUENCE [LARGE SCALE GENOMIC DNA]</scope>
    <source>
        <strain evidence="3 4">DSM 25584</strain>
    </source>
</reference>
<comment type="similarity">
    <text evidence="1">Belongs to the CapA family.</text>
</comment>
<dbReference type="InterPro" id="IPR019079">
    <property type="entry name" value="Capsule_synth_CapA"/>
</dbReference>
<dbReference type="PANTHER" id="PTHR33393:SF11">
    <property type="entry name" value="POLYGLUTAMINE SYNTHESIS ACCESSORY PROTEIN RV0574C-RELATED"/>
    <property type="match status" value="1"/>
</dbReference>
<dbReference type="SMART" id="SM00854">
    <property type="entry name" value="PGA_cap"/>
    <property type="match status" value="1"/>
</dbReference>
<name>A0A1G7Q1E8_9PROT</name>
<dbReference type="Gene3D" id="3.60.21.10">
    <property type="match status" value="1"/>
</dbReference>
<evidence type="ECO:0000259" key="2">
    <source>
        <dbReference type="SMART" id="SM00854"/>
    </source>
</evidence>
<evidence type="ECO:0000313" key="3">
    <source>
        <dbReference type="EMBL" id="SDF92392.1"/>
    </source>
</evidence>
<dbReference type="Pfam" id="PF09587">
    <property type="entry name" value="PGA_cap"/>
    <property type="match status" value="1"/>
</dbReference>
<protein>
    <submittedName>
        <fullName evidence="3">Poly-gamma-glutamate synthesis protein (Capsule biosynthesis protein)</fullName>
    </submittedName>
</protein>
<dbReference type="STRING" id="1082479.SAMN05216241_103183"/>
<accession>A0A1G7Q1E8</accession>
<dbReference type="AlphaFoldDB" id="A0A1G7Q1E8"/>
<dbReference type="PANTHER" id="PTHR33393">
    <property type="entry name" value="POLYGLUTAMINE SYNTHESIS ACCESSORY PROTEIN RV0574C-RELATED"/>
    <property type="match status" value="1"/>
</dbReference>
<organism evidence="3 4">
    <name type="scientific">Limimonas halophila</name>
    <dbReference type="NCBI Taxonomy" id="1082479"/>
    <lineage>
        <taxon>Bacteria</taxon>
        <taxon>Pseudomonadati</taxon>
        <taxon>Pseudomonadota</taxon>
        <taxon>Alphaproteobacteria</taxon>
        <taxon>Rhodospirillales</taxon>
        <taxon>Rhodovibrionaceae</taxon>
        <taxon>Limimonas</taxon>
    </lineage>
</organism>
<dbReference type="InterPro" id="IPR052169">
    <property type="entry name" value="CW_Biosynth-Accessory"/>
</dbReference>
<dbReference type="RefSeq" id="WP_090019303.1">
    <property type="nucleotide sequence ID" value="NZ_FNCE01000003.1"/>
</dbReference>
<proteinExistence type="inferred from homology"/>
<dbReference type="CDD" id="cd07381">
    <property type="entry name" value="MPP_CapA"/>
    <property type="match status" value="1"/>
</dbReference>
<dbReference type="EMBL" id="FNCE01000003">
    <property type="protein sequence ID" value="SDF92392.1"/>
    <property type="molecule type" value="Genomic_DNA"/>
</dbReference>
<evidence type="ECO:0000313" key="4">
    <source>
        <dbReference type="Proteomes" id="UP000199415"/>
    </source>
</evidence>
<dbReference type="OrthoDB" id="9810718at2"/>
<dbReference type="InterPro" id="IPR029052">
    <property type="entry name" value="Metallo-depent_PP-like"/>
</dbReference>